<evidence type="ECO:0008006" key="4">
    <source>
        <dbReference type="Google" id="ProtNLM"/>
    </source>
</evidence>
<proteinExistence type="predicted"/>
<evidence type="ECO:0000313" key="3">
    <source>
        <dbReference type="Proteomes" id="UP000516148"/>
    </source>
</evidence>
<organism evidence="2 3">
    <name type="scientific">Sphingomonas alpina</name>
    <dbReference type="NCBI Taxonomy" id="653931"/>
    <lineage>
        <taxon>Bacteria</taxon>
        <taxon>Pseudomonadati</taxon>
        <taxon>Pseudomonadota</taxon>
        <taxon>Alphaproteobacteria</taxon>
        <taxon>Sphingomonadales</taxon>
        <taxon>Sphingomonadaceae</taxon>
        <taxon>Sphingomonas</taxon>
    </lineage>
</organism>
<accession>A0A7H0LGF4</accession>
<keyword evidence="1" id="KW-0812">Transmembrane</keyword>
<feature type="transmembrane region" description="Helical" evidence="1">
    <location>
        <begin position="108"/>
        <end position="129"/>
    </location>
</feature>
<keyword evidence="1" id="KW-1133">Transmembrane helix</keyword>
<keyword evidence="1" id="KW-0472">Membrane</keyword>
<dbReference type="EMBL" id="CP061038">
    <property type="protein sequence ID" value="QNQ08757.1"/>
    <property type="molecule type" value="Genomic_DNA"/>
</dbReference>
<feature type="transmembrane region" description="Helical" evidence="1">
    <location>
        <begin position="80"/>
        <end position="96"/>
    </location>
</feature>
<sequence>MSNRAAWRWCAAAGVVAFLCSWLFGQIPGLVACGPIGDLTPIIAFEFVRTPAEVALLFGSDPCRSALVAAQKTGLLLDEFGFIPAYTAFLILGALATGKRGMLRTLTIAALAIAGLSDEIEGVLLYTILRDLPGTQALLDPLWWAVHVKFAFLALGTAGIGVALITGRKWLAVVFGLILLGGGLYALYGLTIFPIGGMMSAFALAWVALLIAALIASFAPRLFSRRSF</sequence>
<feature type="transmembrane region" description="Helical" evidence="1">
    <location>
        <begin position="172"/>
        <end position="195"/>
    </location>
</feature>
<gene>
    <name evidence="2" type="ORF">H3Z74_18830</name>
</gene>
<dbReference type="Proteomes" id="UP000516148">
    <property type="component" value="Chromosome"/>
</dbReference>
<evidence type="ECO:0000256" key="1">
    <source>
        <dbReference type="SAM" id="Phobius"/>
    </source>
</evidence>
<dbReference type="PROSITE" id="PS51257">
    <property type="entry name" value="PROKAR_LIPOPROTEIN"/>
    <property type="match status" value="1"/>
</dbReference>
<reference evidence="2 3" key="1">
    <citation type="submission" date="2020-09" db="EMBL/GenBank/DDBJ databases">
        <title>Sphingomonas sp., a new species isolated from pork steak.</title>
        <authorList>
            <person name="Heidler von Heilborn D."/>
        </authorList>
    </citation>
    <scope>NUCLEOTIDE SEQUENCE [LARGE SCALE GENOMIC DNA]</scope>
    <source>
        <strain evidence="3">S8-3T</strain>
    </source>
</reference>
<dbReference type="RefSeq" id="WP_187761084.1">
    <property type="nucleotide sequence ID" value="NZ_CP061038.1"/>
</dbReference>
<feature type="transmembrane region" description="Helical" evidence="1">
    <location>
        <begin position="141"/>
        <end position="165"/>
    </location>
</feature>
<protein>
    <recommendedName>
        <fullName evidence="4">DUF4386 family protein</fullName>
    </recommendedName>
</protein>
<feature type="transmembrane region" description="Helical" evidence="1">
    <location>
        <begin position="201"/>
        <end position="223"/>
    </location>
</feature>
<dbReference type="KEGG" id="spap:H3Z74_18830"/>
<keyword evidence="3" id="KW-1185">Reference proteome</keyword>
<dbReference type="AlphaFoldDB" id="A0A7H0LGF4"/>
<name>A0A7H0LGF4_9SPHN</name>
<evidence type="ECO:0000313" key="2">
    <source>
        <dbReference type="EMBL" id="QNQ08757.1"/>
    </source>
</evidence>